<gene>
    <name evidence="2" type="ORF">ACFQJ7_08035</name>
</gene>
<accession>A0ABD5X811</accession>
<dbReference type="Proteomes" id="UP001596414">
    <property type="component" value="Unassembled WGS sequence"/>
</dbReference>
<sequence length="117" mass="12432">MVKDRITDGKRIGQFLSSEITGLDAGTLADAKICDADPSAEPTPDGSLAYRIAHQGETVATVVLFPNAVEVRSKMDRPWTQPNSVTEITVKESTLTVESATAVKEVIDTLAESLAAT</sequence>
<evidence type="ECO:0000313" key="2">
    <source>
        <dbReference type="EMBL" id="MFC7125984.1"/>
    </source>
</evidence>
<reference evidence="2 3" key="1">
    <citation type="journal article" date="2014" name="Int. J. Syst. Evol. Microbiol.">
        <title>Complete genome sequence of Corynebacterium casei LMG S-19264T (=DSM 44701T), isolated from a smear-ripened cheese.</title>
        <authorList>
            <consortium name="US DOE Joint Genome Institute (JGI-PGF)"/>
            <person name="Walter F."/>
            <person name="Albersmeier A."/>
            <person name="Kalinowski J."/>
            <person name="Ruckert C."/>
        </authorList>
    </citation>
    <scope>NUCLEOTIDE SEQUENCE [LARGE SCALE GENOMIC DNA]</scope>
    <source>
        <strain evidence="2 3">CGMCC 4.7215</strain>
    </source>
</reference>
<dbReference type="AlphaFoldDB" id="A0ABD5X811"/>
<proteinExistence type="predicted"/>
<organism evidence="2 3">
    <name type="scientific">Halovenus rubra</name>
    <dbReference type="NCBI Taxonomy" id="869890"/>
    <lineage>
        <taxon>Archaea</taxon>
        <taxon>Methanobacteriati</taxon>
        <taxon>Methanobacteriota</taxon>
        <taxon>Stenosarchaea group</taxon>
        <taxon>Halobacteria</taxon>
        <taxon>Halobacteriales</taxon>
        <taxon>Haloarculaceae</taxon>
        <taxon>Halovenus</taxon>
    </lineage>
</organism>
<dbReference type="InterPro" id="IPR058306">
    <property type="entry name" value="DUF7993"/>
</dbReference>
<evidence type="ECO:0000259" key="1">
    <source>
        <dbReference type="Pfam" id="PF25956"/>
    </source>
</evidence>
<comment type="caution">
    <text evidence="2">The sequence shown here is derived from an EMBL/GenBank/DDBJ whole genome shotgun (WGS) entry which is preliminary data.</text>
</comment>
<feature type="domain" description="DUF7993" evidence="1">
    <location>
        <begin position="1"/>
        <end position="115"/>
    </location>
</feature>
<dbReference type="RefSeq" id="WP_267638965.1">
    <property type="nucleotide sequence ID" value="NZ_JAODIY010000046.1"/>
</dbReference>
<protein>
    <recommendedName>
        <fullName evidence="1">DUF7993 domain-containing protein</fullName>
    </recommendedName>
</protein>
<evidence type="ECO:0000313" key="3">
    <source>
        <dbReference type="Proteomes" id="UP001596414"/>
    </source>
</evidence>
<dbReference type="Pfam" id="PF25956">
    <property type="entry name" value="DUF7993"/>
    <property type="match status" value="1"/>
</dbReference>
<dbReference type="EMBL" id="JBHSZQ010000012">
    <property type="protein sequence ID" value="MFC7125984.1"/>
    <property type="molecule type" value="Genomic_DNA"/>
</dbReference>
<name>A0ABD5X811_9EURY</name>